<dbReference type="Gene3D" id="3.20.20.80">
    <property type="entry name" value="Glycosidases"/>
    <property type="match status" value="1"/>
</dbReference>
<dbReference type="Gene3D" id="3.10.350.10">
    <property type="entry name" value="LysM domain"/>
    <property type="match status" value="2"/>
</dbReference>
<dbReference type="Proteomes" id="UP001144612">
    <property type="component" value="Unassembled WGS sequence"/>
</dbReference>
<keyword evidence="1 5" id="KW-0378">Hydrolase</keyword>
<dbReference type="InterPro" id="IPR011583">
    <property type="entry name" value="Chitinase_II/V-like_cat"/>
</dbReference>
<dbReference type="PROSITE" id="PS51910">
    <property type="entry name" value="GH18_2"/>
    <property type="match status" value="1"/>
</dbReference>
<dbReference type="InterPro" id="IPR001223">
    <property type="entry name" value="Glyco_hydro18_cat"/>
</dbReference>
<dbReference type="RefSeq" id="WP_268061815.1">
    <property type="nucleotide sequence ID" value="NZ_JAPQFJ010000012.1"/>
</dbReference>
<proteinExistence type="predicted"/>
<evidence type="ECO:0000256" key="1">
    <source>
        <dbReference type="ARBA" id="ARBA00022801"/>
    </source>
</evidence>
<dbReference type="SUPFAM" id="SSF54106">
    <property type="entry name" value="LysM domain"/>
    <property type="match status" value="2"/>
</dbReference>
<dbReference type="PANTHER" id="PTHR46066">
    <property type="entry name" value="CHITINASE DOMAIN-CONTAINING PROTEIN 1 FAMILY MEMBER"/>
    <property type="match status" value="1"/>
</dbReference>
<dbReference type="Pfam" id="PF01476">
    <property type="entry name" value="LysM"/>
    <property type="match status" value="2"/>
</dbReference>
<sequence>MIIHVVKPGESLYSIGRMYGVSPEKIARDNEILYPNQLVIGQSIVIMEGERRHVVVAGESIYSIARKYGITTERLLDSNPQIINPRNIYIGQVISIPERTRKYGTIEVNGYAFPNINMNTLRKTLPYLTYLSIFSYEVLPDGSLRSINDTPLIEAAKEFRVAPLMVITNIQEGKGFNSDIAKSVLTNETAQQNLIDNIVRTLREKNYYGLDIDFEYIYPENREAYNDFLRKIVNTLKPLGYIVTTALAPKTSGDQKGLLYEAHDYPAHGVIVDHVILMTYEWGYTYSEPQPVAPLNQVERVIQYATTVIPRQKILMSIPNYGYDWTLPYVKGTAADSVSNTEAVDLARREGAIIQYDWKAQSPFFRYYDDKGKEHIVWFEDARSVKAKLELINKYKLGGVSYWTIMKYFPQAWLVQKSLYDTKKVI</sequence>
<dbReference type="SMART" id="SM00636">
    <property type="entry name" value="Glyco_18"/>
    <property type="match status" value="1"/>
</dbReference>
<evidence type="ECO:0000259" key="3">
    <source>
        <dbReference type="PROSITE" id="PS51782"/>
    </source>
</evidence>
<protein>
    <submittedName>
        <fullName evidence="5">Glycosyl hydrolase family 18 protein</fullName>
    </submittedName>
</protein>
<evidence type="ECO:0000313" key="5">
    <source>
        <dbReference type="EMBL" id="MCY6959388.1"/>
    </source>
</evidence>
<dbReference type="InterPro" id="IPR017853">
    <property type="entry name" value="GH"/>
</dbReference>
<keyword evidence="2" id="KW-0326">Glycosidase</keyword>
<gene>
    <name evidence="5" type="ORF">OW729_12290</name>
</gene>
<dbReference type="InterPro" id="IPR029070">
    <property type="entry name" value="Chitinase_insertion_sf"/>
</dbReference>
<accession>A0ABT4DCK2</accession>
<dbReference type="SMART" id="SM00257">
    <property type="entry name" value="LysM"/>
    <property type="match status" value="2"/>
</dbReference>
<dbReference type="InterPro" id="IPR041704">
    <property type="entry name" value="CFLE_GH18"/>
</dbReference>
<dbReference type="PROSITE" id="PS51782">
    <property type="entry name" value="LYSM"/>
    <property type="match status" value="2"/>
</dbReference>
<evidence type="ECO:0000313" key="6">
    <source>
        <dbReference type="Proteomes" id="UP001144612"/>
    </source>
</evidence>
<evidence type="ECO:0000256" key="2">
    <source>
        <dbReference type="ARBA" id="ARBA00023295"/>
    </source>
</evidence>
<dbReference type="InterPro" id="IPR036779">
    <property type="entry name" value="LysM_dom_sf"/>
</dbReference>
<dbReference type="InterPro" id="IPR018392">
    <property type="entry name" value="LysM"/>
</dbReference>
<feature type="domain" description="GH18" evidence="4">
    <location>
        <begin position="97"/>
        <end position="422"/>
    </location>
</feature>
<organism evidence="5 6">
    <name type="scientific">Clostridium brassicae</name>
    <dbReference type="NCBI Taxonomy" id="2999072"/>
    <lineage>
        <taxon>Bacteria</taxon>
        <taxon>Bacillati</taxon>
        <taxon>Bacillota</taxon>
        <taxon>Clostridia</taxon>
        <taxon>Eubacteriales</taxon>
        <taxon>Clostridiaceae</taxon>
        <taxon>Clostridium</taxon>
    </lineage>
</organism>
<name>A0ABT4DCK2_9CLOT</name>
<reference evidence="5" key="1">
    <citation type="submission" date="2022-12" db="EMBL/GenBank/DDBJ databases">
        <title>Clostridium sp. nov., isolated from industrial wastewater.</title>
        <authorList>
            <person name="Jiayan W."/>
        </authorList>
    </citation>
    <scope>NUCLEOTIDE SEQUENCE</scope>
    <source>
        <strain evidence="5">ZC22-4</strain>
    </source>
</reference>
<keyword evidence="6" id="KW-1185">Reference proteome</keyword>
<dbReference type="Pfam" id="PF00704">
    <property type="entry name" value="Glyco_hydro_18"/>
    <property type="match status" value="1"/>
</dbReference>
<dbReference type="Gene3D" id="3.10.50.10">
    <property type="match status" value="1"/>
</dbReference>
<evidence type="ECO:0000259" key="4">
    <source>
        <dbReference type="PROSITE" id="PS51910"/>
    </source>
</evidence>
<feature type="domain" description="LysM" evidence="3">
    <location>
        <begin position="51"/>
        <end position="96"/>
    </location>
</feature>
<dbReference type="CDD" id="cd02874">
    <property type="entry name" value="GH18_CFLE_spore_hydrolase"/>
    <property type="match status" value="1"/>
</dbReference>
<dbReference type="CDD" id="cd00118">
    <property type="entry name" value="LysM"/>
    <property type="match status" value="2"/>
</dbReference>
<dbReference type="SUPFAM" id="SSF51445">
    <property type="entry name" value="(Trans)glycosidases"/>
    <property type="match status" value="1"/>
</dbReference>
<dbReference type="PANTHER" id="PTHR46066:SF2">
    <property type="entry name" value="CHITINASE DOMAIN-CONTAINING PROTEIN 1"/>
    <property type="match status" value="1"/>
</dbReference>
<comment type="caution">
    <text evidence="5">The sequence shown here is derived from an EMBL/GenBank/DDBJ whole genome shotgun (WGS) entry which is preliminary data.</text>
</comment>
<dbReference type="GO" id="GO:0016787">
    <property type="term" value="F:hydrolase activity"/>
    <property type="evidence" value="ECO:0007669"/>
    <property type="project" value="UniProtKB-KW"/>
</dbReference>
<feature type="domain" description="LysM" evidence="3">
    <location>
        <begin position="2"/>
        <end position="46"/>
    </location>
</feature>
<dbReference type="EMBL" id="JAPQFJ010000012">
    <property type="protein sequence ID" value="MCY6959388.1"/>
    <property type="molecule type" value="Genomic_DNA"/>
</dbReference>